<feature type="domain" description="Peptidase S9 prolyl oligopeptidase catalytic" evidence="2">
    <location>
        <begin position="190"/>
        <end position="243"/>
    </location>
</feature>
<dbReference type="InterPro" id="IPR001375">
    <property type="entry name" value="Peptidase_S9_cat"/>
</dbReference>
<dbReference type="GO" id="GO:0016787">
    <property type="term" value="F:hydrolase activity"/>
    <property type="evidence" value="ECO:0007669"/>
    <property type="project" value="UniProtKB-KW"/>
</dbReference>
<comment type="caution">
    <text evidence="4">The sequence shown here is derived from an EMBL/GenBank/DDBJ whole genome shotgun (WGS) entry which is preliminary data.</text>
</comment>
<reference evidence="5" key="1">
    <citation type="journal article" date="2019" name="Int. J. Syst. Evol. Microbiol.">
        <title>The Global Catalogue of Microorganisms (GCM) 10K type strain sequencing project: providing services to taxonomists for standard genome sequencing and annotation.</title>
        <authorList>
            <consortium name="The Broad Institute Genomics Platform"/>
            <consortium name="The Broad Institute Genome Sequencing Center for Infectious Disease"/>
            <person name="Wu L."/>
            <person name="Ma J."/>
        </authorList>
    </citation>
    <scope>NUCLEOTIDE SEQUENCE [LARGE SCALE GENOMIC DNA]</scope>
    <source>
        <strain evidence="5">CECT 7806</strain>
    </source>
</reference>
<feature type="domain" description="BD-FAE-like" evidence="3">
    <location>
        <begin position="42"/>
        <end position="146"/>
    </location>
</feature>
<dbReference type="InterPro" id="IPR029058">
    <property type="entry name" value="AB_hydrolase_fold"/>
</dbReference>
<dbReference type="PANTHER" id="PTHR48081">
    <property type="entry name" value="AB HYDROLASE SUPERFAMILY PROTEIN C4A8.06C"/>
    <property type="match status" value="1"/>
</dbReference>
<dbReference type="Pfam" id="PF20434">
    <property type="entry name" value="BD-FAE"/>
    <property type="match status" value="1"/>
</dbReference>
<evidence type="ECO:0000259" key="3">
    <source>
        <dbReference type="Pfam" id="PF20434"/>
    </source>
</evidence>
<name>A0ABT8AY41_9HYPH</name>
<dbReference type="InterPro" id="IPR049492">
    <property type="entry name" value="BD-FAE-like_dom"/>
</dbReference>
<sequence>MLSYLTERLAHAILVILNLLAPLEVRVQKDLAYAAGGQHQADVYRPASNSPRPIVVFLYGGGWREGTKDAFAYVGAALARQGFVTVIPEYRHFPTASLPDILGDNAAALAWTIANAAALGGDPRRVVIAGHSSGAWAAAMLGLDPVWLEHVGSSPAALAGIIGLSGPYAVSALTEPADVKVFAGSDPGLQPVAHAAGRHPAMMLLAGSADLDVRPAATVALADRLRAAGNDPDLHIYPGLGHAQTAWSISFPFSLQAPVADDIKRFVDKVQAGR</sequence>
<accession>A0ABT8AY41</accession>
<dbReference type="PANTHER" id="PTHR48081:SF9">
    <property type="entry name" value="CARBOXYLESTERASE"/>
    <property type="match status" value="1"/>
</dbReference>
<dbReference type="EMBL" id="JAUFPT010000094">
    <property type="protein sequence ID" value="MDN3574198.1"/>
    <property type="molecule type" value="Genomic_DNA"/>
</dbReference>
<proteinExistence type="predicted"/>
<keyword evidence="1 4" id="KW-0378">Hydrolase</keyword>
<keyword evidence="5" id="KW-1185">Reference proteome</keyword>
<organism evidence="4 5">
    <name type="scientific">Methylobacterium longum</name>
    <dbReference type="NCBI Taxonomy" id="767694"/>
    <lineage>
        <taxon>Bacteria</taxon>
        <taxon>Pseudomonadati</taxon>
        <taxon>Pseudomonadota</taxon>
        <taxon>Alphaproteobacteria</taxon>
        <taxon>Hyphomicrobiales</taxon>
        <taxon>Methylobacteriaceae</taxon>
        <taxon>Methylobacterium</taxon>
    </lineage>
</organism>
<dbReference type="Proteomes" id="UP001244297">
    <property type="component" value="Unassembled WGS sequence"/>
</dbReference>
<protein>
    <submittedName>
        <fullName evidence="4">Alpha/beta hydrolase</fullName>
    </submittedName>
</protein>
<evidence type="ECO:0000313" key="5">
    <source>
        <dbReference type="Proteomes" id="UP001244297"/>
    </source>
</evidence>
<evidence type="ECO:0000256" key="1">
    <source>
        <dbReference type="ARBA" id="ARBA00022801"/>
    </source>
</evidence>
<evidence type="ECO:0000259" key="2">
    <source>
        <dbReference type="Pfam" id="PF00326"/>
    </source>
</evidence>
<dbReference type="Gene3D" id="3.40.50.1820">
    <property type="entry name" value="alpha/beta hydrolase"/>
    <property type="match status" value="1"/>
</dbReference>
<dbReference type="InterPro" id="IPR050300">
    <property type="entry name" value="GDXG_lipolytic_enzyme"/>
</dbReference>
<dbReference type="SUPFAM" id="SSF53474">
    <property type="entry name" value="alpha/beta-Hydrolases"/>
    <property type="match status" value="1"/>
</dbReference>
<dbReference type="RefSeq" id="WP_238287766.1">
    <property type="nucleotide sequence ID" value="NZ_BPQS01000011.1"/>
</dbReference>
<gene>
    <name evidence="4" type="ORF">QWZ18_26785</name>
</gene>
<dbReference type="Pfam" id="PF00326">
    <property type="entry name" value="Peptidase_S9"/>
    <property type="match status" value="1"/>
</dbReference>
<evidence type="ECO:0000313" key="4">
    <source>
        <dbReference type="EMBL" id="MDN3574198.1"/>
    </source>
</evidence>